<name>A0A369W9H3_9GAMM</name>
<feature type="transmembrane region" description="Helical" evidence="1">
    <location>
        <begin position="14"/>
        <end position="36"/>
    </location>
</feature>
<feature type="transmembrane region" description="Helical" evidence="1">
    <location>
        <begin position="115"/>
        <end position="136"/>
    </location>
</feature>
<dbReference type="AlphaFoldDB" id="A0A369W9H3"/>
<reference evidence="2 3" key="1">
    <citation type="submission" date="2018-07" db="EMBL/GenBank/DDBJ databases">
        <title>Motiliproteus coralliicola sp. nov., a bacterium isolated from Coral.</title>
        <authorList>
            <person name="Wang G."/>
        </authorList>
    </citation>
    <scope>NUCLEOTIDE SEQUENCE [LARGE SCALE GENOMIC DNA]</scope>
    <source>
        <strain evidence="2 3">C34</strain>
    </source>
</reference>
<feature type="transmembrane region" description="Helical" evidence="1">
    <location>
        <begin position="142"/>
        <end position="167"/>
    </location>
</feature>
<gene>
    <name evidence="2" type="ORF">DV711_16795</name>
</gene>
<protein>
    <submittedName>
        <fullName evidence="2">Uncharacterized protein</fullName>
    </submittedName>
</protein>
<proteinExistence type="predicted"/>
<evidence type="ECO:0000313" key="2">
    <source>
        <dbReference type="EMBL" id="RDE18317.1"/>
    </source>
</evidence>
<evidence type="ECO:0000313" key="3">
    <source>
        <dbReference type="Proteomes" id="UP000253769"/>
    </source>
</evidence>
<accession>A0A369W9H3</accession>
<organism evidence="2 3">
    <name type="scientific">Motiliproteus coralliicola</name>
    <dbReference type="NCBI Taxonomy" id="2283196"/>
    <lineage>
        <taxon>Bacteria</taxon>
        <taxon>Pseudomonadati</taxon>
        <taxon>Pseudomonadota</taxon>
        <taxon>Gammaproteobacteria</taxon>
        <taxon>Oceanospirillales</taxon>
        <taxon>Oceanospirillaceae</taxon>
        <taxon>Motiliproteus</taxon>
    </lineage>
</organism>
<feature type="transmembrane region" description="Helical" evidence="1">
    <location>
        <begin position="91"/>
        <end position="108"/>
    </location>
</feature>
<feature type="transmembrane region" description="Helical" evidence="1">
    <location>
        <begin position="57"/>
        <end position="79"/>
    </location>
</feature>
<evidence type="ECO:0000256" key="1">
    <source>
        <dbReference type="SAM" id="Phobius"/>
    </source>
</evidence>
<keyword evidence="3" id="KW-1185">Reference proteome</keyword>
<dbReference type="OrthoDB" id="9844562at2"/>
<comment type="caution">
    <text evidence="2">The sequence shown here is derived from an EMBL/GenBank/DDBJ whole genome shotgun (WGS) entry which is preliminary data.</text>
</comment>
<keyword evidence="1" id="KW-0472">Membrane</keyword>
<keyword evidence="1" id="KW-0812">Transmembrane</keyword>
<dbReference type="EMBL" id="QQOH01000005">
    <property type="protein sequence ID" value="RDE18317.1"/>
    <property type="molecule type" value="Genomic_DNA"/>
</dbReference>
<keyword evidence="1" id="KW-1133">Transmembrane helix</keyword>
<dbReference type="Proteomes" id="UP000253769">
    <property type="component" value="Unassembled WGS sequence"/>
</dbReference>
<sequence length="188" mass="21558">MYLSELSWLYSAQLVRFLAVGLCLGTSTCVMTLYFCMVAKGHTEPAEKRILHILYTILRVGMALALLTELTNLIYYYHVDNFVYWTDNPELLMRLTIFAVICTNALAMQHRKITMWLGPVFAGGSWYAYFFFSVWIETESTYSTLLLGYLGWLLFMFVFLACLRLFLTRNQSSRLGDGARADQLASAS</sequence>
<dbReference type="RefSeq" id="WP_114696893.1">
    <property type="nucleotide sequence ID" value="NZ_QQOH01000005.1"/>
</dbReference>